<evidence type="ECO:0008006" key="9">
    <source>
        <dbReference type="Google" id="ProtNLM"/>
    </source>
</evidence>
<evidence type="ECO:0000256" key="2">
    <source>
        <dbReference type="SAM" id="Coils"/>
    </source>
</evidence>
<feature type="domain" description="Rapamycin-insensitive companion of mTOR" evidence="6">
    <location>
        <begin position="967"/>
        <end position="1039"/>
    </location>
</feature>
<dbReference type="GO" id="GO:0038203">
    <property type="term" value="P:TORC2 signaling"/>
    <property type="evidence" value="ECO:0007669"/>
    <property type="project" value="TreeGrafter"/>
</dbReference>
<proteinExistence type="inferred from homology"/>
<gene>
    <name evidence="7" type="ORF">CANARDRAFT_28032</name>
</gene>
<dbReference type="STRING" id="983967.A0A1E4T2J6"/>
<feature type="coiled-coil region" evidence="2">
    <location>
        <begin position="47"/>
        <end position="74"/>
    </location>
</feature>
<evidence type="ECO:0000313" key="8">
    <source>
        <dbReference type="Proteomes" id="UP000094801"/>
    </source>
</evidence>
<dbReference type="InterPro" id="IPR016024">
    <property type="entry name" value="ARM-type_fold"/>
</dbReference>
<dbReference type="OrthoDB" id="271111at2759"/>
<feature type="domain" description="Rapamycin-insensitive companion of mTOR middle" evidence="4">
    <location>
        <begin position="567"/>
        <end position="792"/>
    </location>
</feature>
<dbReference type="SMART" id="SM01308">
    <property type="entry name" value="RICTOR_N"/>
    <property type="match status" value="1"/>
</dbReference>
<dbReference type="EMBL" id="KV453851">
    <property type="protein sequence ID" value="ODV85973.1"/>
    <property type="molecule type" value="Genomic_DNA"/>
</dbReference>
<feature type="compositionally biased region" description="Low complexity" evidence="3">
    <location>
        <begin position="1228"/>
        <end position="1248"/>
    </location>
</feature>
<dbReference type="InterPro" id="IPR028267">
    <property type="entry name" value="Pianissimo_N"/>
</dbReference>
<dbReference type="InterPro" id="IPR029451">
    <property type="entry name" value="RICTOR_M"/>
</dbReference>
<sequence length="1282" mass="144527">MVELPNDNVLRKSSISLHNLQNELTYQKRMKTGVEKLLKSTTSNGSIAIVQKELEDNSNNIINLEKKIEAVKRLTIPEFESTRNRSNTASTNITGDSFNSYYSLSANEYDTDNDYRANNQKLGNDFTSPTWALADILHSLGEKDKSAEYLIKKSNDIVVLLQQNNALKQDLVLSSIVHKIQGLLLGSNSIVVGCGYRILRYMLVDMDSLEFFVSIHLDILLLASLSKDVKNLIEREEALKLMRRFIAIEGGLNVLSINCVRSLVAVAENPEDPLRICAIETLLEVSILNSELAFRANALKPLMQAVMDGPSALSGVCCATFIKLLELPTTRPYLLDERIIQLLISPFMEITHTKTERLQSAAYILTTLLKSWSGLIAFSQNNFQPLRQLINCLTFESSLVKNILIQLFYDMFRIKPLPWIAPREDTNSDVLHLRGTELVTHPSKTSSLSRSTPEKENFLINQYTAIILKVSLDCGLISKLTAIYEKTKDHKLAKKAVVLLSEISFLKSYILPQQLTSDIAPSFKLNSLMEKELRKYHGSSLNGPNKHSIDLASKFSKDIKTRFMYMVDDSDLKNLIFNTHVLTTKEFARWDWLLIIELMQGPLRNPKKFEETVRTTKFYKRLMSFYRPFKYRFSALKKTKSNQIYIKAGCEIFKNMLSNAEGVRYLSENKILPQIAECLAQIDPNSGITASDPLFSKGKLESTLSSGFFSFLGVLSSDPNGLRMLGQWWIFDMLYHITDRKTDRPDLVKLIIKEMKYETNSHLRIILDKVASTGSTGIRIFATKFIGSLLEHEECQDFACRLLTNQLCDPEVKICNISIDLLTKYAKDDLKIQQILRFKPPVENLGKIAAPLMTKLLSTESGFQYLQKMNFIESEMESWIETKNKLYVNQVETFILKKLFNFKASSELPYHFFGELVKTTEGLMLLESTETFNSFSNVITSYSSLLKSGQEFEFNATSSKEEQDDTLLDLKSILWAIGHIGSSDYGISLLEMAGLTDDIVYICENSLNWSLKGTSFHIIGLISQTDQGLEILDDLGWFTKVSSLNGTIPICLPKDTENFFTGGDSTEGLISLNRIPKKTTTEIFEEIVEAEFDPFFSSQKSASFNHSSNSTGGPVGGSSSSVPSTYSQEYLVLYQIFESLILIVINQSKAYNNLTKIKTKFPALFVSEPTVLRLIVRILEIYKFKAHVRKFLFWELINFNKMMDALIKRQRKKMKDVSTSSGATGAVTVTGNTATGSIPENSPSISNIQALQQEGSENGSGTASATSTVEIRKLGRRPPPEL</sequence>
<dbReference type="Pfam" id="PF14666">
    <property type="entry name" value="RICTOR_M"/>
    <property type="match status" value="1"/>
</dbReference>
<dbReference type="Pfam" id="PF14663">
    <property type="entry name" value="RasGEF_N_2"/>
    <property type="match status" value="1"/>
</dbReference>
<evidence type="ECO:0000259" key="4">
    <source>
        <dbReference type="SMART" id="SM01307"/>
    </source>
</evidence>
<feature type="region of interest" description="Disordered" evidence="3">
    <location>
        <begin position="1228"/>
        <end position="1282"/>
    </location>
</feature>
<dbReference type="PANTHER" id="PTHR13298">
    <property type="entry name" value="CYTOSOLIC REGULATOR PIANISSIMO"/>
    <property type="match status" value="1"/>
</dbReference>
<evidence type="ECO:0000259" key="5">
    <source>
        <dbReference type="SMART" id="SM01308"/>
    </source>
</evidence>
<dbReference type="Proteomes" id="UP000094801">
    <property type="component" value="Unassembled WGS sequence"/>
</dbReference>
<dbReference type="Pfam" id="PF14664">
    <property type="entry name" value="RICTOR_N"/>
    <property type="match status" value="1"/>
</dbReference>
<dbReference type="InterPro" id="IPR029453">
    <property type="entry name" value="Rictor_IV"/>
</dbReference>
<organism evidence="7 8">
    <name type="scientific">[Candida] arabinofermentans NRRL YB-2248</name>
    <dbReference type="NCBI Taxonomy" id="983967"/>
    <lineage>
        <taxon>Eukaryota</taxon>
        <taxon>Fungi</taxon>
        <taxon>Dikarya</taxon>
        <taxon>Ascomycota</taxon>
        <taxon>Saccharomycotina</taxon>
        <taxon>Pichiomycetes</taxon>
        <taxon>Pichiales</taxon>
        <taxon>Pichiaceae</taxon>
        <taxon>Ogataea</taxon>
        <taxon>Ogataea/Candida clade</taxon>
    </lineage>
</organism>
<feature type="domain" description="Rapamycin-insensitive companion of mTOR N-terminal" evidence="5">
    <location>
        <begin position="151"/>
        <end position="512"/>
    </location>
</feature>
<name>A0A1E4T2J6_9ASCO</name>
<dbReference type="InterPro" id="IPR029452">
    <property type="entry name" value="RICTOR_V"/>
</dbReference>
<comment type="similarity">
    <text evidence="1">Belongs to the RICTOR family.</text>
</comment>
<accession>A0A1E4T2J6</accession>
<protein>
    <recommendedName>
        <fullName evidence="9">REM-1 domain-containing protein</fullName>
    </recommendedName>
</protein>
<dbReference type="Pfam" id="PF14668">
    <property type="entry name" value="RICTOR_V"/>
    <property type="match status" value="1"/>
</dbReference>
<reference evidence="8" key="1">
    <citation type="submission" date="2016-04" db="EMBL/GenBank/DDBJ databases">
        <title>Comparative genomics of biotechnologically important yeasts.</title>
        <authorList>
            <consortium name="DOE Joint Genome Institute"/>
            <person name="Riley R."/>
            <person name="Haridas S."/>
            <person name="Wolfe K.H."/>
            <person name="Lopes M.R."/>
            <person name="Hittinger C.T."/>
            <person name="Goker M."/>
            <person name="Salamov A."/>
            <person name="Wisecaver J."/>
            <person name="Long T.M."/>
            <person name="Aerts A.L."/>
            <person name="Barry K."/>
            <person name="Choi C."/>
            <person name="Clum A."/>
            <person name="Coughlan A.Y."/>
            <person name="Deshpande S."/>
            <person name="Douglass A.P."/>
            <person name="Hanson S.J."/>
            <person name="Klenk H.-P."/>
            <person name="Labutti K."/>
            <person name="Lapidus A."/>
            <person name="Lindquist E."/>
            <person name="Lipzen A."/>
            <person name="Meier-Kolthoff J.P."/>
            <person name="Ohm R.A."/>
            <person name="Otillar R.P."/>
            <person name="Pangilinan J."/>
            <person name="Peng Y."/>
            <person name="Rokas A."/>
            <person name="Rosa C.A."/>
            <person name="Scheuner C."/>
            <person name="Sibirny A.A."/>
            <person name="Slot J.C."/>
            <person name="Stielow J.B."/>
            <person name="Sun H."/>
            <person name="Kurtzman C.P."/>
            <person name="Blackwell M."/>
            <person name="Grigoriev I.V."/>
            <person name="Jeffries T.W."/>
        </authorList>
    </citation>
    <scope>NUCLEOTIDE SEQUENCE [LARGE SCALE GENOMIC DNA]</scope>
    <source>
        <strain evidence="8">NRRL YB-2248</strain>
    </source>
</reference>
<dbReference type="SMART" id="SM01307">
    <property type="entry name" value="RICTOR_M"/>
    <property type="match status" value="1"/>
</dbReference>
<dbReference type="InterPro" id="IPR028268">
    <property type="entry name" value="Pianissimo_fam"/>
</dbReference>
<dbReference type="GO" id="GO:0031932">
    <property type="term" value="C:TORC2 complex"/>
    <property type="evidence" value="ECO:0007669"/>
    <property type="project" value="InterPro"/>
</dbReference>
<feature type="compositionally biased region" description="Basic and acidic residues" evidence="3">
    <location>
        <begin position="1270"/>
        <end position="1282"/>
    </location>
</feature>
<evidence type="ECO:0000256" key="3">
    <source>
        <dbReference type="SAM" id="MobiDB-lite"/>
    </source>
</evidence>
<keyword evidence="2" id="KW-0175">Coiled coil</keyword>
<dbReference type="PANTHER" id="PTHR13298:SF11">
    <property type="entry name" value="RAPAMYCIN-INSENSITIVE COMPANION OF MTOR"/>
    <property type="match status" value="1"/>
</dbReference>
<evidence type="ECO:0000259" key="6">
    <source>
        <dbReference type="SMART" id="SM01310"/>
    </source>
</evidence>
<dbReference type="SMART" id="SM01310">
    <property type="entry name" value="RICTOR_V"/>
    <property type="match status" value="1"/>
</dbReference>
<dbReference type="SMART" id="SM01303">
    <property type="entry name" value="RasGEF_N_2"/>
    <property type="match status" value="1"/>
</dbReference>
<keyword evidence="8" id="KW-1185">Reference proteome</keyword>
<evidence type="ECO:0000256" key="1">
    <source>
        <dbReference type="ARBA" id="ARBA00008878"/>
    </source>
</evidence>
<dbReference type="SUPFAM" id="SSF48371">
    <property type="entry name" value="ARM repeat"/>
    <property type="match status" value="2"/>
</dbReference>
<evidence type="ECO:0000313" key="7">
    <source>
        <dbReference type="EMBL" id="ODV85973.1"/>
    </source>
</evidence>
<feature type="compositionally biased region" description="Polar residues" evidence="3">
    <location>
        <begin position="1249"/>
        <end position="1269"/>
    </location>
</feature>